<organism evidence="2 3">
    <name type="scientific">Bacillus thuringiensis subsp. medellin</name>
    <dbReference type="NCBI Taxonomy" id="79672"/>
    <lineage>
        <taxon>Bacteria</taxon>
        <taxon>Bacillati</taxon>
        <taxon>Bacillota</taxon>
        <taxon>Bacilli</taxon>
        <taxon>Bacillales</taxon>
        <taxon>Bacillaceae</taxon>
        <taxon>Bacillus</taxon>
        <taxon>Bacillus cereus group</taxon>
    </lineage>
</organism>
<protein>
    <submittedName>
        <fullName evidence="2">Uncharacterized protein</fullName>
    </submittedName>
</protein>
<sequence length="264" mass="30796">MWNIKEENLNEFKSTCKNRLSPDWATGFMFGTMFFISLIMFFLIGGLIRFGWSYYPTLFDKIIVSLELVLYSLQVIFFIIYLFPKMPFEFQKLQTLVVLLYAFQLGTITFTMLIIPGMSNYSIDQITLMYVGLLFLGAVILHVLATIDTFRQASKGAFNTGEESSSFFSKTKRIAIKCALIYVLTLLILIYVHNDYTLNILGLYAGGTLIMYTVAIGAAEFQLLAYCRFKFPSFYISWEEHERERQEFLKRYKEREEKKAKEIK</sequence>
<name>A0A9X6N4R3_BACTV</name>
<evidence type="ECO:0000313" key="3">
    <source>
        <dbReference type="Proteomes" id="UP000195160"/>
    </source>
</evidence>
<keyword evidence="1" id="KW-0472">Membrane</keyword>
<feature type="transmembrane region" description="Helical" evidence="1">
    <location>
        <begin position="127"/>
        <end position="147"/>
    </location>
</feature>
<comment type="caution">
    <text evidence="2">The sequence shown here is derived from an EMBL/GenBank/DDBJ whole genome shotgun (WGS) entry which is preliminary data.</text>
</comment>
<feature type="transmembrane region" description="Helical" evidence="1">
    <location>
        <begin position="204"/>
        <end position="227"/>
    </location>
</feature>
<feature type="transmembrane region" description="Helical" evidence="1">
    <location>
        <begin position="174"/>
        <end position="192"/>
    </location>
</feature>
<reference evidence="2 3" key="1">
    <citation type="submission" date="2016-10" db="EMBL/GenBank/DDBJ databases">
        <title>Comparative genomics of Bacillus thuringiensis reveals a path to pathogens against multiple invertebrate hosts.</title>
        <authorList>
            <person name="Zheng J."/>
            <person name="Gao Q."/>
            <person name="Liu H."/>
            <person name="Peng D."/>
            <person name="Ruan L."/>
            <person name="Sun M."/>
        </authorList>
    </citation>
    <scope>NUCLEOTIDE SEQUENCE [LARGE SCALE GENOMIC DNA]</scope>
    <source>
        <strain evidence="2">T30001</strain>
    </source>
</reference>
<dbReference type="RefSeq" id="WP_088066220.1">
    <property type="nucleotide sequence ID" value="NZ_MOOV01000086.1"/>
</dbReference>
<feature type="transmembrane region" description="Helical" evidence="1">
    <location>
        <begin position="95"/>
        <end position="115"/>
    </location>
</feature>
<evidence type="ECO:0000313" key="2">
    <source>
        <dbReference type="EMBL" id="OUC02256.1"/>
    </source>
</evidence>
<dbReference type="Proteomes" id="UP000195160">
    <property type="component" value="Unassembled WGS sequence"/>
</dbReference>
<dbReference type="AlphaFoldDB" id="A0A9X6N4R3"/>
<keyword evidence="1" id="KW-0812">Transmembrane</keyword>
<keyword evidence="1" id="KW-1133">Transmembrane helix</keyword>
<evidence type="ECO:0000256" key="1">
    <source>
        <dbReference type="SAM" id="Phobius"/>
    </source>
</evidence>
<accession>A0A9X6N4R3</accession>
<gene>
    <name evidence="2" type="ORF">BK784_09650</name>
</gene>
<proteinExistence type="predicted"/>
<feature type="transmembrane region" description="Helical" evidence="1">
    <location>
        <begin position="62"/>
        <end position="83"/>
    </location>
</feature>
<feature type="transmembrane region" description="Helical" evidence="1">
    <location>
        <begin position="27"/>
        <end position="50"/>
    </location>
</feature>
<dbReference type="EMBL" id="MOOV01000086">
    <property type="protein sequence ID" value="OUC02256.1"/>
    <property type="molecule type" value="Genomic_DNA"/>
</dbReference>